<evidence type="ECO:0000313" key="8">
    <source>
        <dbReference type="Proteomes" id="UP001320148"/>
    </source>
</evidence>
<dbReference type="Proteomes" id="UP001320148">
    <property type="component" value="Chromosome"/>
</dbReference>
<sequence>MRKRVEATLASLLILLCVGLRLAYTGSVATREEGVGVITIDSLVPFGKMERPAVRFPHEKHASGGDEASCLVCHEARPGENAGIFFTFKGREGLSREEIKTLYHTECIACHADREAAKLPTGPQFCSGCHVNDTAGLPSSPHFLDFEDHLHALHADTAGLGCQACHDVFGEERPDESTHVPPGYTSHDLCITCHLAENMAGSAGTPLGCTGCHALPFMPSEAAELTKNDVRGGEVLFDHDLHETADISCETCHHKEPETGCAECHASGDATDGGAGVSLQVAMHTKSSERSCVGCHDAMGVDAVDDCTACHAPFQDDRP</sequence>
<dbReference type="Gene3D" id="3.90.10.10">
    <property type="entry name" value="Cytochrome C3"/>
    <property type="match status" value="3"/>
</dbReference>
<evidence type="ECO:0000259" key="6">
    <source>
        <dbReference type="Pfam" id="PF02085"/>
    </source>
</evidence>
<dbReference type="InterPro" id="IPR020942">
    <property type="entry name" value="Cyt_c_III_dom"/>
</dbReference>
<evidence type="ECO:0000313" key="7">
    <source>
        <dbReference type="EMBL" id="BCS95626.1"/>
    </source>
</evidence>
<dbReference type="EMBL" id="AP024488">
    <property type="protein sequence ID" value="BCS95626.1"/>
    <property type="molecule type" value="Genomic_DNA"/>
</dbReference>
<evidence type="ECO:0000256" key="2">
    <source>
        <dbReference type="ARBA" id="ARBA00022617"/>
    </source>
</evidence>
<keyword evidence="3" id="KW-0479">Metal-binding</keyword>
<feature type="domain" description="Class III cytochrome C" evidence="6">
    <location>
        <begin position="230"/>
        <end position="311"/>
    </location>
</feature>
<reference evidence="7 8" key="1">
    <citation type="submission" date="2021-02" db="EMBL/GenBank/DDBJ databases">
        <title>Complete genome of Desulfoluna sp. strain ASN36.</title>
        <authorList>
            <person name="Takahashi A."/>
            <person name="Kojima H."/>
            <person name="Fukui M."/>
        </authorList>
    </citation>
    <scope>NUCLEOTIDE SEQUENCE [LARGE SCALE GENOMIC DNA]</scope>
    <source>
        <strain evidence="7 8">ASN36</strain>
    </source>
</reference>
<evidence type="ECO:0000256" key="3">
    <source>
        <dbReference type="ARBA" id="ARBA00022723"/>
    </source>
</evidence>
<keyword evidence="1" id="KW-0813">Transport</keyword>
<dbReference type="RefSeq" id="WP_236891899.1">
    <property type="nucleotide sequence ID" value="NZ_AP024488.1"/>
</dbReference>
<keyword evidence="5" id="KW-0408">Iron</keyword>
<evidence type="ECO:0000256" key="4">
    <source>
        <dbReference type="ARBA" id="ARBA00022982"/>
    </source>
</evidence>
<feature type="domain" description="Class III cytochrome C" evidence="6">
    <location>
        <begin position="49"/>
        <end position="130"/>
    </location>
</feature>
<accession>A0ABM7PEL8</accession>
<evidence type="ECO:0000256" key="1">
    <source>
        <dbReference type="ARBA" id="ARBA00022448"/>
    </source>
</evidence>
<dbReference type="CDD" id="cd08168">
    <property type="entry name" value="Cytochrom_C3"/>
    <property type="match status" value="3"/>
</dbReference>
<name>A0ABM7PEL8_9BACT</name>
<dbReference type="InterPro" id="IPR036280">
    <property type="entry name" value="Multihaem_cyt_sf"/>
</dbReference>
<keyword evidence="4" id="KW-0249">Electron transport</keyword>
<keyword evidence="8" id="KW-1185">Reference proteome</keyword>
<dbReference type="SUPFAM" id="SSF48695">
    <property type="entry name" value="Multiheme cytochromes"/>
    <property type="match status" value="1"/>
</dbReference>
<proteinExistence type="predicted"/>
<dbReference type="Pfam" id="PF02085">
    <property type="entry name" value="Cytochrom_CIII"/>
    <property type="match status" value="2"/>
</dbReference>
<protein>
    <recommendedName>
        <fullName evidence="6">Class III cytochrome C domain-containing protein</fullName>
    </recommendedName>
</protein>
<gene>
    <name evidence="7" type="ORF">DSLASN_12580</name>
</gene>
<organism evidence="7 8">
    <name type="scientific">Desulfoluna limicola</name>
    <dbReference type="NCBI Taxonomy" id="2810562"/>
    <lineage>
        <taxon>Bacteria</taxon>
        <taxon>Pseudomonadati</taxon>
        <taxon>Thermodesulfobacteriota</taxon>
        <taxon>Desulfobacteria</taxon>
        <taxon>Desulfobacterales</taxon>
        <taxon>Desulfolunaceae</taxon>
        <taxon>Desulfoluna</taxon>
    </lineage>
</organism>
<evidence type="ECO:0000256" key="5">
    <source>
        <dbReference type="ARBA" id="ARBA00023004"/>
    </source>
</evidence>
<keyword evidence="2" id="KW-0349">Heme</keyword>